<keyword evidence="1" id="KW-0812">Transmembrane</keyword>
<feature type="transmembrane region" description="Helical" evidence="1">
    <location>
        <begin position="280"/>
        <end position="300"/>
    </location>
</feature>
<protein>
    <recommendedName>
        <fullName evidence="4">DUF975 family protein</fullName>
    </recommendedName>
</protein>
<comment type="caution">
    <text evidence="2">The sequence shown here is derived from an EMBL/GenBank/DDBJ whole genome shotgun (WGS) entry which is preliminary data.</text>
</comment>
<proteinExistence type="predicted"/>
<feature type="transmembrane region" description="Helical" evidence="1">
    <location>
        <begin position="166"/>
        <end position="195"/>
    </location>
</feature>
<name>A0ABQ5UZA6_9PROT</name>
<feature type="transmembrane region" description="Helical" evidence="1">
    <location>
        <begin position="216"/>
        <end position="236"/>
    </location>
</feature>
<evidence type="ECO:0000313" key="2">
    <source>
        <dbReference type="EMBL" id="GLQ20244.1"/>
    </source>
</evidence>
<evidence type="ECO:0000256" key="1">
    <source>
        <dbReference type="SAM" id="Phobius"/>
    </source>
</evidence>
<sequence>MKPIEPTPYTRDYEITDAMFGAFRSPGGAKLFWILTAYLTIALTIIYLLLLPPMAASYGRMILSSMDSSTGAMMSELGKVMMFVFVLIVLSFSANAIVRAAFYRAYFFGVDDGLFPFRFGRDEVQQALAILGFYALVYVVAIAGGIIIGLVFGFAGVMMGESAFGFAIFLGFIFMIALMVVIYWFMVVISPAGALTALRGNTHVLAARHVSKGRRGAIFGSIFVAGLIGYIAYYALSTAGFLSGLSGLMSAELFSAILAEDSQEVVDLVQQAVNSPGFKAGLAVALFLMSAGMAFFYMIIAGPQAYFTKQWADAAQDVPYGQNPEQEAL</sequence>
<reference evidence="2" key="2">
    <citation type="submission" date="2023-01" db="EMBL/GenBank/DDBJ databases">
        <title>Draft genome sequence of Algimonas porphyrae strain NBRC 108216.</title>
        <authorList>
            <person name="Sun Q."/>
            <person name="Mori K."/>
        </authorList>
    </citation>
    <scope>NUCLEOTIDE SEQUENCE</scope>
    <source>
        <strain evidence="2">NBRC 108216</strain>
    </source>
</reference>
<keyword evidence="3" id="KW-1185">Reference proteome</keyword>
<feature type="transmembrane region" description="Helical" evidence="1">
    <location>
        <begin position="31"/>
        <end position="51"/>
    </location>
</feature>
<keyword evidence="1" id="KW-0472">Membrane</keyword>
<keyword evidence="1" id="KW-1133">Transmembrane helix</keyword>
<gene>
    <name evidence="2" type="ORF">GCM10007854_11990</name>
</gene>
<accession>A0ABQ5UZA6</accession>
<organism evidence="2 3">
    <name type="scientific">Algimonas porphyrae</name>
    <dbReference type="NCBI Taxonomy" id="1128113"/>
    <lineage>
        <taxon>Bacteria</taxon>
        <taxon>Pseudomonadati</taxon>
        <taxon>Pseudomonadota</taxon>
        <taxon>Alphaproteobacteria</taxon>
        <taxon>Maricaulales</taxon>
        <taxon>Robiginitomaculaceae</taxon>
        <taxon>Algimonas</taxon>
    </lineage>
</organism>
<feature type="transmembrane region" description="Helical" evidence="1">
    <location>
        <begin position="127"/>
        <end position="154"/>
    </location>
</feature>
<feature type="transmembrane region" description="Helical" evidence="1">
    <location>
        <begin position="80"/>
        <end position="106"/>
    </location>
</feature>
<dbReference type="Proteomes" id="UP001161390">
    <property type="component" value="Unassembled WGS sequence"/>
</dbReference>
<reference evidence="2" key="1">
    <citation type="journal article" date="2014" name="Int. J. Syst. Evol. Microbiol.">
        <title>Complete genome of a new Firmicutes species belonging to the dominant human colonic microbiota ('Ruminococcus bicirculans') reveals two chromosomes and a selective capacity to utilize plant glucans.</title>
        <authorList>
            <consortium name="NISC Comparative Sequencing Program"/>
            <person name="Wegmann U."/>
            <person name="Louis P."/>
            <person name="Goesmann A."/>
            <person name="Henrissat B."/>
            <person name="Duncan S.H."/>
            <person name="Flint H.J."/>
        </authorList>
    </citation>
    <scope>NUCLEOTIDE SEQUENCE</scope>
    <source>
        <strain evidence="2">NBRC 108216</strain>
    </source>
</reference>
<dbReference type="EMBL" id="BSNJ01000002">
    <property type="protein sequence ID" value="GLQ20244.1"/>
    <property type="molecule type" value="Genomic_DNA"/>
</dbReference>
<evidence type="ECO:0000313" key="3">
    <source>
        <dbReference type="Proteomes" id="UP001161390"/>
    </source>
</evidence>
<evidence type="ECO:0008006" key="4">
    <source>
        <dbReference type="Google" id="ProtNLM"/>
    </source>
</evidence>